<feature type="transmembrane region" description="Helical" evidence="2">
    <location>
        <begin position="144"/>
        <end position="167"/>
    </location>
</feature>
<keyword evidence="4" id="KW-1185">Reference proteome</keyword>
<name>A0A8X6YKK1_9ARAC</name>
<keyword evidence="2" id="KW-0472">Membrane</keyword>
<comment type="caution">
    <text evidence="3">The sequence shown here is derived from an EMBL/GenBank/DDBJ whole genome shotgun (WGS) entry which is preliminary data.</text>
</comment>
<dbReference type="AlphaFoldDB" id="A0A8X6YKK1"/>
<feature type="region of interest" description="Disordered" evidence="1">
    <location>
        <begin position="240"/>
        <end position="262"/>
    </location>
</feature>
<keyword evidence="2" id="KW-0812">Transmembrane</keyword>
<reference evidence="3" key="1">
    <citation type="submission" date="2020-08" db="EMBL/GenBank/DDBJ databases">
        <title>Multicomponent nature underlies the extraordinary mechanical properties of spider dragline silk.</title>
        <authorList>
            <person name="Kono N."/>
            <person name="Nakamura H."/>
            <person name="Mori M."/>
            <person name="Yoshida Y."/>
            <person name="Ohtoshi R."/>
            <person name="Malay A.D."/>
            <person name="Moran D.A.P."/>
            <person name="Tomita M."/>
            <person name="Numata K."/>
            <person name="Arakawa K."/>
        </authorList>
    </citation>
    <scope>NUCLEOTIDE SEQUENCE</scope>
</reference>
<dbReference type="EMBL" id="BMAV01019938">
    <property type="protein sequence ID" value="GFY73239.1"/>
    <property type="molecule type" value="Genomic_DNA"/>
</dbReference>
<dbReference type="Proteomes" id="UP000886998">
    <property type="component" value="Unassembled WGS sequence"/>
</dbReference>
<evidence type="ECO:0000313" key="3">
    <source>
        <dbReference type="EMBL" id="GFY73239.1"/>
    </source>
</evidence>
<proteinExistence type="predicted"/>
<dbReference type="OrthoDB" id="687730at2759"/>
<accession>A0A8X6YKK1</accession>
<keyword evidence="2" id="KW-1133">Transmembrane helix</keyword>
<evidence type="ECO:0000256" key="2">
    <source>
        <dbReference type="SAM" id="Phobius"/>
    </source>
</evidence>
<gene>
    <name evidence="3" type="primary">Clca2</name>
    <name evidence="3" type="ORF">TNIN_399011</name>
</gene>
<sequence length="349" mass="39536">MNNRTLYDLKWTAPGNNYDYGIALDYQLRVFISRNDASNNFDEKYVLTIDDFHVHGQMLEPDVVGSYQNVIIELKNLTSGTYYLALCSINSNGDASDVSNIIEVYYKAPFINPFDPTATSITEITTRVSDFEEGKLPMSDRVSLAIGLSIGFLLLFIIIGIILYLYLARKRKDHKAKEEKRQQIISHYGGGPSLDDVHKAESCDALCHSNNSMNISVISPINSWPANSLLSHYETLQKNKHSDTSDSSTIQPKDVSDTASDVSSKYSYINRGDENSSFYDVINFPPQQERDEVNFPYNPHYGPFNPPYTSSLRRDENHSSMGHGYSSNSFGYYTYRSDRRPMHQLGTDL</sequence>
<evidence type="ECO:0000313" key="4">
    <source>
        <dbReference type="Proteomes" id="UP000886998"/>
    </source>
</evidence>
<protein>
    <submittedName>
        <fullName evidence="3">Calcium-activated chloride channel regulator 2</fullName>
    </submittedName>
</protein>
<evidence type="ECO:0000256" key="1">
    <source>
        <dbReference type="SAM" id="MobiDB-lite"/>
    </source>
</evidence>
<feature type="compositionally biased region" description="Polar residues" evidence="1">
    <location>
        <begin position="245"/>
        <end position="262"/>
    </location>
</feature>
<organism evidence="3 4">
    <name type="scientific">Trichonephila inaurata madagascariensis</name>
    <dbReference type="NCBI Taxonomy" id="2747483"/>
    <lineage>
        <taxon>Eukaryota</taxon>
        <taxon>Metazoa</taxon>
        <taxon>Ecdysozoa</taxon>
        <taxon>Arthropoda</taxon>
        <taxon>Chelicerata</taxon>
        <taxon>Arachnida</taxon>
        <taxon>Araneae</taxon>
        <taxon>Araneomorphae</taxon>
        <taxon>Entelegynae</taxon>
        <taxon>Araneoidea</taxon>
        <taxon>Nephilidae</taxon>
        <taxon>Trichonephila</taxon>
        <taxon>Trichonephila inaurata</taxon>
    </lineage>
</organism>